<evidence type="ECO:0000256" key="5">
    <source>
        <dbReference type="ARBA" id="ARBA00023128"/>
    </source>
</evidence>
<organism evidence="8">
    <name type="scientific">Spathaspora passalidarum (strain NRRL Y-27907 / 11-Y1)</name>
    <dbReference type="NCBI Taxonomy" id="619300"/>
    <lineage>
        <taxon>Eukaryota</taxon>
        <taxon>Fungi</taxon>
        <taxon>Dikarya</taxon>
        <taxon>Ascomycota</taxon>
        <taxon>Saccharomycotina</taxon>
        <taxon>Pichiomycetes</taxon>
        <taxon>Debaryomycetaceae</taxon>
        <taxon>Spathaspora</taxon>
    </lineage>
</organism>
<dbReference type="Proteomes" id="UP000000709">
    <property type="component" value="Unassembled WGS sequence"/>
</dbReference>
<evidence type="ECO:0000256" key="1">
    <source>
        <dbReference type="ARBA" id="ARBA00004173"/>
    </source>
</evidence>
<keyword evidence="4" id="KW-0689">Ribosomal protein</keyword>
<comment type="subcellular location">
    <subcellularLocation>
        <location evidence="1">Mitochondrion</location>
    </subcellularLocation>
</comment>
<evidence type="ECO:0008006" key="9">
    <source>
        <dbReference type="Google" id="ProtNLM"/>
    </source>
</evidence>
<dbReference type="OrthoDB" id="408933at2759"/>
<dbReference type="InParanoid" id="G3AFC6"/>
<dbReference type="PANTHER" id="PTHR21338">
    <property type="entry name" value="MITOCHONDRIAL RIBOSOMAL PROTEIN L41"/>
    <property type="match status" value="1"/>
</dbReference>
<dbReference type="AlphaFoldDB" id="G3AFC6"/>
<reference evidence="7 8" key="1">
    <citation type="journal article" date="2011" name="Proc. Natl. Acad. Sci. U.S.A.">
        <title>Comparative genomics of xylose-fermenting fungi for enhanced biofuel production.</title>
        <authorList>
            <person name="Wohlbach D.J."/>
            <person name="Kuo A."/>
            <person name="Sato T.K."/>
            <person name="Potts K.M."/>
            <person name="Salamov A.A."/>
            <person name="LaButti K.M."/>
            <person name="Sun H."/>
            <person name="Clum A."/>
            <person name="Pangilinan J.L."/>
            <person name="Lindquist E.A."/>
            <person name="Lucas S."/>
            <person name="Lapidus A."/>
            <person name="Jin M."/>
            <person name="Gunawan C."/>
            <person name="Balan V."/>
            <person name="Dale B.E."/>
            <person name="Jeffries T.W."/>
            <person name="Zinkel R."/>
            <person name="Barry K.W."/>
            <person name="Grigoriev I.V."/>
            <person name="Gasch A.P."/>
        </authorList>
    </citation>
    <scope>NUCLEOTIDE SEQUENCE [LARGE SCALE GENOMIC DNA]</scope>
    <source>
        <strain evidence="8">NRRL Y-27907 / 11-Y1</strain>
    </source>
</reference>
<dbReference type="EMBL" id="GL996499">
    <property type="protein sequence ID" value="EGW34916.1"/>
    <property type="molecule type" value="Genomic_DNA"/>
</dbReference>
<comment type="similarity">
    <text evidence="2">Belongs to the mitochondrion-specific ribosomal protein mL41 family.</text>
</comment>
<evidence type="ECO:0000256" key="3">
    <source>
        <dbReference type="ARBA" id="ARBA00022946"/>
    </source>
</evidence>
<sequence>MRATQVLNFQSTASSSLRRPWQKYKNGQLWYGFIKSGSKRHPITTKQGNHTFYKGTGSTGVGRLNNKGQYIMNWDKVRTYVVPSDLNSTELKALVSPNTPQIRLTTEGYKDGIKSAEYAFDSIIKFVEYGEEYDQQDLEKQDYEERIVSPEILEKESAEKLELNTSKE</sequence>
<keyword evidence="8" id="KW-1185">Reference proteome</keyword>
<dbReference type="GeneID" id="18872295"/>
<keyword evidence="5" id="KW-0496">Mitochondrion</keyword>
<dbReference type="KEGG" id="spaa:SPAPADRAFT_58037"/>
<evidence type="ECO:0000313" key="7">
    <source>
        <dbReference type="EMBL" id="EGW34916.1"/>
    </source>
</evidence>
<evidence type="ECO:0000313" key="8">
    <source>
        <dbReference type="Proteomes" id="UP000000709"/>
    </source>
</evidence>
<keyword evidence="6" id="KW-0687">Ribonucleoprotein</keyword>
<evidence type="ECO:0000256" key="6">
    <source>
        <dbReference type="ARBA" id="ARBA00023274"/>
    </source>
</evidence>
<dbReference type="RefSeq" id="XP_007372328.1">
    <property type="nucleotide sequence ID" value="XM_007372266.1"/>
</dbReference>
<protein>
    <recommendedName>
        <fullName evidence="9">54S ribosomal protein L27, mitochondrial</fullName>
    </recommendedName>
</protein>
<name>G3AFC6_SPAPN</name>
<dbReference type="GO" id="GO:0003735">
    <property type="term" value="F:structural constituent of ribosome"/>
    <property type="evidence" value="ECO:0007669"/>
    <property type="project" value="EnsemblFungi"/>
</dbReference>
<gene>
    <name evidence="7" type="ORF">SPAPADRAFT_58037</name>
</gene>
<keyword evidence="3" id="KW-0809">Transit peptide</keyword>
<dbReference type="OMA" id="KHTKYGE"/>
<dbReference type="HOGENOM" id="CLU_1778531_0_0_1"/>
<dbReference type="STRING" id="619300.G3AFC6"/>
<evidence type="ECO:0000256" key="4">
    <source>
        <dbReference type="ARBA" id="ARBA00022980"/>
    </source>
</evidence>
<dbReference type="PANTHER" id="PTHR21338:SF0">
    <property type="entry name" value="LARGE RIBOSOMAL SUBUNIT PROTEIN ML41"/>
    <property type="match status" value="1"/>
</dbReference>
<dbReference type="InterPro" id="IPR019189">
    <property type="entry name" value="Ribosomal_mL41"/>
</dbReference>
<proteinExistence type="inferred from homology"/>
<accession>G3AFC6</accession>
<evidence type="ECO:0000256" key="2">
    <source>
        <dbReference type="ARBA" id="ARBA00010152"/>
    </source>
</evidence>
<dbReference type="Pfam" id="PF09809">
    <property type="entry name" value="MRP-L27"/>
    <property type="match status" value="1"/>
</dbReference>
<dbReference type="GO" id="GO:0006412">
    <property type="term" value="P:translation"/>
    <property type="evidence" value="ECO:0007669"/>
    <property type="project" value="TreeGrafter"/>
</dbReference>
<dbReference type="FunCoup" id="G3AFC6">
    <property type="interactions" value="140"/>
</dbReference>
<dbReference type="eggNOG" id="KOG4756">
    <property type="taxonomic scope" value="Eukaryota"/>
</dbReference>
<dbReference type="GO" id="GO:0005762">
    <property type="term" value="C:mitochondrial large ribosomal subunit"/>
    <property type="evidence" value="ECO:0007669"/>
    <property type="project" value="EnsemblFungi"/>
</dbReference>